<dbReference type="Proteomes" id="UP000747110">
    <property type="component" value="Unassembled WGS sequence"/>
</dbReference>
<feature type="non-terminal residue" evidence="1">
    <location>
        <position position="1"/>
    </location>
</feature>
<reference evidence="1" key="1">
    <citation type="journal article" date="2021" name="Proc. Natl. Acad. Sci. U.S.A.">
        <title>Three genomes in the algal genus Volvox reveal the fate of a haploid sex-determining region after a transition to homothallism.</title>
        <authorList>
            <person name="Yamamoto K."/>
            <person name="Hamaji T."/>
            <person name="Kawai-Toyooka H."/>
            <person name="Matsuzaki R."/>
            <person name="Takahashi F."/>
            <person name="Nishimura Y."/>
            <person name="Kawachi M."/>
            <person name="Noguchi H."/>
            <person name="Minakuchi Y."/>
            <person name="Umen J.G."/>
            <person name="Toyoda A."/>
            <person name="Nozaki H."/>
        </authorList>
    </citation>
    <scope>NUCLEOTIDE SEQUENCE</scope>
    <source>
        <strain evidence="1">NIES-3786</strain>
    </source>
</reference>
<dbReference type="AlphaFoldDB" id="A0A8J4CVN4"/>
<organism evidence="1 2">
    <name type="scientific">Volvox reticuliferus</name>
    <dbReference type="NCBI Taxonomy" id="1737510"/>
    <lineage>
        <taxon>Eukaryota</taxon>
        <taxon>Viridiplantae</taxon>
        <taxon>Chlorophyta</taxon>
        <taxon>core chlorophytes</taxon>
        <taxon>Chlorophyceae</taxon>
        <taxon>CS clade</taxon>
        <taxon>Chlamydomonadales</taxon>
        <taxon>Volvocaceae</taxon>
        <taxon>Volvox</taxon>
    </lineage>
</organism>
<name>A0A8J4CVN4_9CHLO</name>
<evidence type="ECO:0000313" key="1">
    <source>
        <dbReference type="EMBL" id="GIL87723.1"/>
    </source>
</evidence>
<dbReference type="EMBL" id="BNCP01000040">
    <property type="protein sequence ID" value="GIL87723.1"/>
    <property type="molecule type" value="Genomic_DNA"/>
</dbReference>
<sequence length="114" mass="12540">VPPRFSLRQREVPDTDVSKFRYWSGRHRKAKHSTASAASMRLGNPTIDVEANEFICGLDDAAESLACFGLAVVGDTVLEQLAIAAAGAAIHHLQTLPRITFMFEYLERDTVGHT</sequence>
<evidence type="ECO:0000313" key="2">
    <source>
        <dbReference type="Proteomes" id="UP000747110"/>
    </source>
</evidence>
<keyword evidence="2" id="KW-1185">Reference proteome</keyword>
<proteinExistence type="predicted"/>
<accession>A0A8J4CVN4</accession>
<feature type="non-terminal residue" evidence="1">
    <location>
        <position position="114"/>
    </location>
</feature>
<gene>
    <name evidence="1" type="ORF">Vretifemale_15711</name>
</gene>
<comment type="caution">
    <text evidence="1">The sequence shown here is derived from an EMBL/GenBank/DDBJ whole genome shotgun (WGS) entry which is preliminary data.</text>
</comment>
<protein>
    <submittedName>
        <fullName evidence="1">Uncharacterized protein</fullName>
    </submittedName>
</protein>